<dbReference type="OrthoDB" id="10250130at2759"/>
<comment type="caution">
    <text evidence="4">The sequence shown here is derived from an EMBL/GenBank/DDBJ whole genome shotgun (WGS) entry which is preliminary data.</text>
</comment>
<proteinExistence type="predicted"/>
<evidence type="ECO:0000259" key="3">
    <source>
        <dbReference type="Pfam" id="PF01145"/>
    </source>
</evidence>
<evidence type="ECO:0000313" key="4">
    <source>
        <dbReference type="EMBL" id="GIQ84514.1"/>
    </source>
</evidence>
<dbReference type="PANTHER" id="PTHR46093:SF18">
    <property type="entry name" value="FIBRONECTIN TYPE-III DOMAIN-CONTAINING PROTEIN"/>
    <property type="match status" value="1"/>
</dbReference>
<keyword evidence="5" id="KW-1185">Reference proteome</keyword>
<dbReference type="SUPFAM" id="SSF117281">
    <property type="entry name" value="Kelch motif"/>
    <property type="match status" value="1"/>
</dbReference>
<dbReference type="Pfam" id="PF01145">
    <property type="entry name" value="Band_7"/>
    <property type="match status" value="1"/>
</dbReference>
<dbReference type="Gene3D" id="2.120.10.80">
    <property type="entry name" value="Kelch-type beta propeller"/>
    <property type="match status" value="1"/>
</dbReference>
<dbReference type="EMBL" id="BDIP01001492">
    <property type="protein sequence ID" value="GIQ84514.1"/>
    <property type="molecule type" value="Genomic_DNA"/>
</dbReference>
<dbReference type="Proteomes" id="UP000265618">
    <property type="component" value="Unassembled WGS sequence"/>
</dbReference>
<dbReference type="InterPro" id="IPR015915">
    <property type="entry name" value="Kelch-typ_b-propeller"/>
</dbReference>
<evidence type="ECO:0000256" key="2">
    <source>
        <dbReference type="ARBA" id="ARBA00022737"/>
    </source>
</evidence>
<protein>
    <recommendedName>
        <fullName evidence="3">Band 7 domain-containing protein</fullName>
    </recommendedName>
</protein>
<dbReference type="AlphaFoldDB" id="A0A9K3CZG7"/>
<evidence type="ECO:0000313" key="5">
    <source>
        <dbReference type="Proteomes" id="UP000265618"/>
    </source>
</evidence>
<accession>A0A9K3CZG7</accession>
<feature type="domain" description="Band 7" evidence="3">
    <location>
        <begin position="206"/>
        <end position="353"/>
    </location>
</feature>
<reference evidence="4 5" key="1">
    <citation type="journal article" date="2018" name="PLoS ONE">
        <title>The draft genome of Kipferlia bialata reveals reductive genome evolution in fornicate parasites.</title>
        <authorList>
            <person name="Tanifuji G."/>
            <person name="Takabayashi S."/>
            <person name="Kume K."/>
            <person name="Takagi M."/>
            <person name="Nakayama T."/>
            <person name="Kamikawa R."/>
            <person name="Inagaki Y."/>
            <person name="Hashimoto T."/>
        </authorList>
    </citation>
    <scope>NUCLEOTIDE SEQUENCE [LARGE SCALE GENOMIC DNA]</scope>
    <source>
        <strain evidence="4">NY0173</strain>
    </source>
</reference>
<name>A0A9K3CZG7_9EUKA</name>
<dbReference type="PANTHER" id="PTHR46093">
    <property type="entry name" value="ACYL-COA-BINDING DOMAIN-CONTAINING PROTEIN 5"/>
    <property type="match status" value="1"/>
</dbReference>
<evidence type="ECO:0000256" key="1">
    <source>
        <dbReference type="ARBA" id="ARBA00022441"/>
    </source>
</evidence>
<gene>
    <name evidence="4" type="ORF">KIPB_006017</name>
</gene>
<keyword evidence="2" id="KW-0677">Repeat</keyword>
<keyword evidence="1" id="KW-0880">Kelch repeat</keyword>
<dbReference type="InterPro" id="IPR001107">
    <property type="entry name" value="Band_7"/>
</dbReference>
<organism evidence="4 5">
    <name type="scientific">Kipferlia bialata</name>
    <dbReference type="NCBI Taxonomy" id="797122"/>
    <lineage>
        <taxon>Eukaryota</taxon>
        <taxon>Metamonada</taxon>
        <taxon>Carpediemonas-like organisms</taxon>
        <taxon>Kipferlia</taxon>
    </lineage>
</organism>
<dbReference type="Pfam" id="PF24681">
    <property type="entry name" value="Kelch_KLHDC2_KLHL20_DRC7"/>
    <property type="match status" value="1"/>
</dbReference>
<sequence>MPAFDFSLTDVGHKASGDQSGVAYIGPLTDEGLIDMSPGTEGKHKVLIVGDNGQNSCNHCVVVTFNPRDQSLSHVALPSCPVPSDICYVTLTRVGGSAYLFGGYSSSHTSGTDALYRFDIASMTWTHVHKRGDWPSARHAHVAFTLSGRLYITGGDSSKRDTWYYTPETGVWVKVGDAPCKAYCSCSCVVDGRAYVFGGWSSSEMISFTVQDGWRTSDGLLLTLSGMLAYTIVTDSTDDEDGLFNLYTLVLDDYASLVETLAIDVIRDVAGEYTGQEWMGNCDDNPGTCGIITIGNAIEARLGTALLPFHIKVESFPAPAMDLPTTYEDKLSELSATRQQYDIAVQEQLTAETEYETQKRNAIIDTGATIAMAQGEAYASVSEATGMANATRIVADAHGIAAARYQNVLGEATAQSTNDNMLRAVYIDMLGAQTMADLIVDAGTGSVIADAR</sequence>